<comment type="similarity">
    <text evidence="1">Belongs to the aspartate/glutamate racemases family.</text>
</comment>
<accession>A0AA38X270</accession>
<dbReference type="InterPro" id="IPR004380">
    <property type="entry name" value="Asp_race"/>
</dbReference>
<dbReference type="AlphaFoldDB" id="A0AA38X270"/>
<dbReference type="InterPro" id="IPR015942">
    <property type="entry name" value="Asp/Glu/hydantoin_racemase"/>
</dbReference>
<dbReference type="Pfam" id="PF01177">
    <property type="entry name" value="Asp_Glu_race"/>
    <property type="match status" value="1"/>
</dbReference>
<keyword evidence="4" id="KW-1185">Reference proteome</keyword>
<dbReference type="Proteomes" id="UP001172673">
    <property type="component" value="Unassembled WGS sequence"/>
</dbReference>
<name>A0AA38X270_9EURO</name>
<dbReference type="SUPFAM" id="SSF53681">
    <property type="entry name" value="Aspartate/glutamate racemase"/>
    <property type="match status" value="2"/>
</dbReference>
<keyword evidence="2" id="KW-0413">Isomerase</keyword>
<dbReference type="PANTHER" id="PTHR21198:SF7">
    <property type="entry name" value="ASPARTATE-GLUTAMATE RACEMASE FAMILY"/>
    <property type="match status" value="1"/>
</dbReference>
<dbReference type="PANTHER" id="PTHR21198">
    <property type="entry name" value="GLUTAMATE RACEMASE"/>
    <property type="match status" value="1"/>
</dbReference>
<evidence type="ECO:0000256" key="1">
    <source>
        <dbReference type="ARBA" id="ARBA00007847"/>
    </source>
</evidence>
<proteinExistence type="inferred from homology"/>
<organism evidence="3 4">
    <name type="scientific">Cladophialophora chaetospira</name>
    <dbReference type="NCBI Taxonomy" id="386627"/>
    <lineage>
        <taxon>Eukaryota</taxon>
        <taxon>Fungi</taxon>
        <taxon>Dikarya</taxon>
        <taxon>Ascomycota</taxon>
        <taxon>Pezizomycotina</taxon>
        <taxon>Eurotiomycetes</taxon>
        <taxon>Chaetothyriomycetidae</taxon>
        <taxon>Chaetothyriales</taxon>
        <taxon>Herpotrichiellaceae</taxon>
        <taxon>Cladophialophora</taxon>
    </lineage>
</organism>
<sequence length="244" mass="26966">MSTRVVGLIGGMSWQTTSLYYQIINQHITSKLGGIHSANLLIRSVDYADIARFTTTGNFDGMTEMLVSRGRELKAAGAQALALCANVAHKAATGLEREVGLPVLHIADFTALEVVRAGCRKVGLLGTRAVMEKDFYKARLREKHGLEVFVPSEEFSSKVDRLIFEDLSKETIASDVRKTFHDEYAHLVHDQLVDCVVLACTEFRLVYGEDDFTVPTFETTTLHAKGIAEWTLETGDSDRPGQQA</sequence>
<dbReference type="EMBL" id="JAPDRK010000016">
    <property type="protein sequence ID" value="KAJ9605365.1"/>
    <property type="molecule type" value="Genomic_DNA"/>
</dbReference>
<evidence type="ECO:0008006" key="5">
    <source>
        <dbReference type="Google" id="ProtNLM"/>
    </source>
</evidence>
<protein>
    <recommendedName>
        <fullName evidence="5">Aspartate racemase</fullName>
    </recommendedName>
</protein>
<evidence type="ECO:0000313" key="4">
    <source>
        <dbReference type="Proteomes" id="UP001172673"/>
    </source>
</evidence>
<comment type="caution">
    <text evidence="3">The sequence shown here is derived from an EMBL/GenBank/DDBJ whole genome shotgun (WGS) entry which is preliminary data.</text>
</comment>
<dbReference type="NCBIfam" id="TIGR00035">
    <property type="entry name" value="asp_race"/>
    <property type="match status" value="1"/>
</dbReference>
<evidence type="ECO:0000313" key="3">
    <source>
        <dbReference type="EMBL" id="KAJ9605365.1"/>
    </source>
</evidence>
<dbReference type="GO" id="GO:0047661">
    <property type="term" value="F:amino-acid racemase activity"/>
    <property type="evidence" value="ECO:0007669"/>
    <property type="project" value="InterPro"/>
</dbReference>
<reference evidence="3" key="1">
    <citation type="submission" date="2022-10" db="EMBL/GenBank/DDBJ databases">
        <title>Culturing micro-colonial fungi from biological soil crusts in the Mojave desert and describing Neophaeococcomyces mojavensis, and introducing the new genera and species Taxawa tesnikishii.</title>
        <authorList>
            <person name="Kurbessoian T."/>
            <person name="Stajich J.E."/>
        </authorList>
    </citation>
    <scope>NUCLEOTIDE SEQUENCE</scope>
    <source>
        <strain evidence="3">TK_41</strain>
    </source>
</reference>
<evidence type="ECO:0000256" key="2">
    <source>
        <dbReference type="ARBA" id="ARBA00023235"/>
    </source>
</evidence>
<dbReference type="Gene3D" id="3.40.50.1860">
    <property type="match status" value="2"/>
</dbReference>
<gene>
    <name evidence="3" type="ORF">H2200_010022</name>
</gene>
<dbReference type="InterPro" id="IPR001920">
    <property type="entry name" value="Asp/Glu_race"/>
</dbReference>